<dbReference type="Pfam" id="PF02311">
    <property type="entry name" value="AraC_binding"/>
    <property type="match status" value="1"/>
</dbReference>
<dbReference type="PROSITE" id="PS01124">
    <property type="entry name" value="HTH_ARAC_FAMILY_2"/>
    <property type="match status" value="1"/>
</dbReference>
<dbReference type="PANTHER" id="PTHR43280">
    <property type="entry name" value="ARAC-FAMILY TRANSCRIPTIONAL REGULATOR"/>
    <property type="match status" value="1"/>
</dbReference>
<keyword evidence="7" id="KW-1185">Reference proteome</keyword>
<dbReference type="InterPro" id="IPR018060">
    <property type="entry name" value="HTH_AraC"/>
</dbReference>
<evidence type="ECO:0000256" key="2">
    <source>
        <dbReference type="ARBA" id="ARBA00023125"/>
    </source>
</evidence>
<dbReference type="SUPFAM" id="SSF46689">
    <property type="entry name" value="Homeodomain-like"/>
    <property type="match status" value="1"/>
</dbReference>
<reference evidence="6 7" key="1">
    <citation type="journal article" date="2008" name="Int. J. Syst. Evol. Microbiol.">
        <title>Amphritea japonica sp. nov. and Amphritea balenae sp. nov., isolated from the sediment adjacent to sperm whale carcasses off Kagoshima, Japan.</title>
        <authorList>
            <person name="Miyazaki M."/>
            <person name="Nogi Y."/>
            <person name="Fujiwara Y."/>
            <person name="Kawato M."/>
            <person name="Nagahama T."/>
            <person name="Kubokawa K."/>
            <person name="Horikoshi K."/>
        </authorList>
    </citation>
    <scope>NUCLEOTIDE SEQUENCE [LARGE SCALE GENOMIC DNA]</scope>
    <source>
        <strain evidence="6 7">ATCC BAA-1530</strain>
    </source>
</reference>
<dbReference type="EMBL" id="AP014545">
    <property type="protein sequence ID" value="BBB26370.1"/>
    <property type="molecule type" value="Genomic_DNA"/>
</dbReference>
<accession>A0A7R6ST74</accession>
<dbReference type="KEGG" id="ajp:AMJAP_1776"/>
<dbReference type="AlphaFoldDB" id="A0A7R6ST74"/>
<dbReference type="Gene3D" id="2.60.120.10">
    <property type="entry name" value="Jelly Rolls"/>
    <property type="match status" value="1"/>
</dbReference>
<evidence type="ECO:0000313" key="7">
    <source>
        <dbReference type="Proteomes" id="UP000595663"/>
    </source>
</evidence>
<keyword evidence="1" id="KW-0805">Transcription regulation</keyword>
<dbReference type="InterPro" id="IPR009057">
    <property type="entry name" value="Homeodomain-like_sf"/>
</dbReference>
<dbReference type="InterPro" id="IPR011051">
    <property type="entry name" value="RmlC_Cupin_sf"/>
</dbReference>
<name>A0A7R6ST74_9GAMM</name>
<keyword evidence="3" id="KW-0010">Activator</keyword>
<protein>
    <submittedName>
        <fullName evidence="6">AraC family transcriptional regulator, 4-hydroxyphenylacetate 3-monooxygenase operon regulatory protein</fullName>
    </submittedName>
</protein>
<dbReference type="NCBIfam" id="TIGR02297">
    <property type="entry name" value="HpaA"/>
    <property type="match status" value="1"/>
</dbReference>
<keyword evidence="6" id="KW-0560">Oxidoreductase</keyword>
<keyword evidence="6" id="KW-0503">Monooxygenase</keyword>
<dbReference type="Gene3D" id="1.10.10.60">
    <property type="entry name" value="Homeodomain-like"/>
    <property type="match status" value="1"/>
</dbReference>
<dbReference type="InterPro" id="IPR003313">
    <property type="entry name" value="AraC-bd"/>
</dbReference>
<evidence type="ECO:0000256" key="4">
    <source>
        <dbReference type="ARBA" id="ARBA00023163"/>
    </source>
</evidence>
<evidence type="ECO:0000256" key="3">
    <source>
        <dbReference type="ARBA" id="ARBA00023159"/>
    </source>
</evidence>
<feature type="domain" description="HTH araC/xylS-type" evidence="5">
    <location>
        <begin position="223"/>
        <end position="321"/>
    </location>
</feature>
<dbReference type="GO" id="GO:0003700">
    <property type="term" value="F:DNA-binding transcription factor activity"/>
    <property type="evidence" value="ECO:0007669"/>
    <property type="project" value="InterPro"/>
</dbReference>
<dbReference type="Proteomes" id="UP000595663">
    <property type="component" value="Chromosome"/>
</dbReference>
<dbReference type="PRINTS" id="PR00032">
    <property type="entry name" value="HTHARAC"/>
</dbReference>
<dbReference type="InterPro" id="IPR011983">
    <property type="entry name" value="HpaA_TReg"/>
</dbReference>
<dbReference type="PANTHER" id="PTHR43280:SF19">
    <property type="entry name" value="4-HYDROXYPHENYLACETATE CATABOLISM PROTEIN"/>
    <property type="match status" value="1"/>
</dbReference>
<proteinExistence type="predicted"/>
<dbReference type="GO" id="GO:0004497">
    <property type="term" value="F:monooxygenase activity"/>
    <property type="evidence" value="ECO:0007669"/>
    <property type="project" value="UniProtKB-KW"/>
</dbReference>
<evidence type="ECO:0000259" key="5">
    <source>
        <dbReference type="PROSITE" id="PS01124"/>
    </source>
</evidence>
<keyword evidence="2" id="KW-0238">DNA-binding</keyword>
<sequence>MKLLHHLTLRLPMSSNSPLAQSPSGKQANTDTIPNIDIGHAYDQHYVDAEIHYEHHEKMADFFGRNMPVHHHDRFYQVHVILNGTVRVHLDETSYTVKGPMFFFTPPTIPHAFVTANNATGHVITARQQLVWELMGAMIPTGLASKSFMNSPLCVALEPKKDPTAERMLHLLTLMADENDHTSMEHSLALKALLQLVLIDIARLSDQKQPKQKTRKEDVRIFHRFNELIEAHYCEHLTLTQYSDMISVTEARLNEICRRLAGLPSKRLIMERLMQEARRQLTYSVAPITEISYQLGFKDPAYFARFFRRNAGETASEYREKVK</sequence>
<evidence type="ECO:0000256" key="1">
    <source>
        <dbReference type="ARBA" id="ARBA00023015"/>
    </source>
</evidence>
<gene>
    <name evidence="6" type="primary">hpaA</name>
    <name evidence="6" type="ORF">AMJAP_1776</name>
</gene>
<dbReference type="SUPFAM" id="SSF51182">
    <property type="entry name" value="RmlC-like cupins"/>
    <property type="match status" value="1"/>
</dbReference>
<organism evidence="6 7">
    <name type="scientific">Amphritea japonica ATCC BAA-1530</name>
    <dbReference type="NCBI Taxonomy" id="1278309"/>
    <lineage>
        <taxon>Bacteria</taxon>
        <taxon>Pseudomonadati</taxon>
        <taxon>Pseudomonadota</taxon>
        <taxon>Gammaproteobacteria</taxon>
        <taxon>Oceanospirillales</taxon>
        <taxon>Oceanospirillaceae</taxon>
        <taxon>Amphritea</taxon>
    </lineage>
</organism>
<keyword evidence="4" id="KW-0804">Transcription</keyword>
<dbReference type="GO" id="GO:0043565">
    <property type="term" value="F:sequence-specific DNA binding"/>
    <property type="evidence" value="ECO:0007669"/>
    <property type="project" value="InterPro"/>
</dbReference>
<dbReference type="SMART" id="SM00342">
    <property type="entry name" value="HTH_ARAC"/>
    <property type="match status" value="1"/>
</dbReference>
<dbReference type="InterPro" id="IPR020449">
    <property type="entry name" value="Tscrpt_reg_AraC-type_HTH"/>
</dbReference>
<evidence type="ECO:0000313" key="6">
    <source>
        <dbReference type="EMBL" id="BBB26370.1"/>
    </source>
</evidence>
<dbReference type="InterPro" id="IPR014710">
    <property type="entry name" value="RmlC-like_jellyroll"/>
</dbReference>
<dbReference type="Pfam" id="PF12833">
    <property type="entry name" value="HTH_18"/>
    <property type="match status" value="1"/>
</dbReference>